<keyword evidence="2" id="KW-1185">Reference proteome</keyword>
<evidence type="ECO:0000313" key="1">
    <source>
        <dbReference type="EMBL" id="BBD80251.1"/>
    </source>
</evidence>
<proteinExistence type="predicted"/>
<evidence type="ECO:0000313" key="2">
    <source>
        <dbReference type="Proteomes" id="UP000270530"/>
    </source>
</evidence>
<reference evidence="2" key="2">
    <citation type="submission" date="2018-06" db="EMBL/GenBank/DDBJ databases">
        <title>Genome sequence of Rhodanobacteraceae bacterium strain Dysh456.</title>
        <authorList>
            <person name="Fukui M."/>
        </authorList>
    </citation>
    <scope>NUCLEOTIDE SEQUENCE [LARGE SCALE GENOMIC DNA]</scope>
    <source>
        <strain evidence="2">Dysh456</strain>
    </source>
</reference>
<protein>
    <submittedName>
        <fullName evidence="1">Uncharacterized protein</fullName>
    </submittedName>
</protein>
<gene>
    <name evidence="1" type="ORF">ALSL_1596</name>
</gene>
<dbReference type="AlphaFoldDB" id="A0A2Z6E674"/>
<dbReference type="RefSeq" id="WP_126538074.1">
    <property type="nucleotide sequence ID" value="NZ_AP018560.1"/>
</dbReference>
<dbReference type="Proteomes" id="UP000270530">
    <property type="component" value="Chromosome"/>
</dbReference>
<accession>A0A2Z6E674</accession>
<name>A0A2Z6E674_9GAMM</name>
<sequence length="70" mass="7670">MAIQTENLQGTTTGGLAYRARLHRLADGSYNVVGIDVGERHIAVDETTAYRSLDEARQGIERILAAKAQR</sequence>
<reference evidence="2" key="1">
    <citation type="submission" date="2018-04" db="EMBL/GenBank/DDBJ databases">
        <authorList>
            <person name="Watanabe M."/>
            <person name="Kojima H."/>
        </authorList>
    </citation>
    <scope>NUCLEOTIDE SEQUENCE [LARGE SCALE GENOMIC DNA]</scope>
    <source>
        <strain evidence="2">Dysh456</strain>
    </source>
</reference>
<dbReference type="EMBL" id="AP018560">
    <property type="protein sequence ID" value="BBD80251.1"/>
    <property type="molecule type" value="Genomic_DNA"/>
</dbReference>
<dbReference type="KEGG" id="rbd:ALSL_1596"/>
<organism evidence="1 2">
    <name type="scientific">Aerosticca soli</name>
    <dbReference type="NCBI Taxonomy" id="2010829"/>
    <lineage>
        <taxon>Bacteria</taxon>
        <taxon>Pseudomonadati</taxon>
        <taxon>Pseudomonadota</taxon>
        <taxon>Gammaproteobacteria</taxon>
        <taxon>Lysobacterales</taxon>
        <taxon>Rhodanobacteraceae</taxon>
        <taxon>Aerosticca</taxon>
    </lineage>
</organism>